<keyword evidence="3" id="KW-1133">Transmembrane helix</keyword>
<dbReference type="RefSeq" id="WP_007559285.1">
    <property type="nucleotide sequence ID" value="NZ_DS990122.1"/>
</dbReference>
<dbReference type="OrthoDB" id="396512at2"/>
<evidence type="ECO:0000313" key="6">
    <source>
        <dbReference type="Proteomes" id="UP000003452"/>
    </source>
</evidence>
<comment type="caution">
    <text evidence="5">The sequence shown here is derived from an EMBL/GenBank/DDBJ whole genome shotgun (WGS) entry which is preliminary data.</text>
</comment>
<evidence type="ECO:0000256" key="3">
    <source>
        <dbReference type="SAM" id="Phobius"/>
    </source>
</evidence>
<dbReference type="CDD" id="cd00761">
    <property type="entry name" value="Glyco_tranf_GTA_type"/>
    <property type="match status" value="1"/>
</dbReference>
<reference evidence="5 6" key="1">
    <citation type="submission" date="2008-08" db="EMBL/GenBank/DDBJ databases">
        <title>Draft genome sequence of Bacteroides plebeius (DSM 17135).</title>
        <authorList>
            <person name="Sudarsanam P."/>
            <person name="Ley R."/>
            <person name="Guruge J."/>
            <person name="Turnbaugh P.J."/>
            <person name="Mahowald M."/>
            <person name="Liep D."/>
            <person name="Gordon J."/>
        </authorList>
    </citation>
    <scope>NUCLEOTIDE SEQUENCE [LARGE SCALE GENOMIC DNA]</scope>
    <source>
        <strain evidence="6">DSM 17135 / JCM 12973 / M2</strain>
    </source>
</reference>
<keyword evidence="3" id="KW-0812">Transmembrane</keyword>
<dbReference type="EMBL" id="ABQC02000002">
    <property type="protein sequence ID" value="EDY97274.1"/>
    <property type="molecule type" value="Genomic_DNA"/>
</dbReference>
<proteinExistence type="predicted"/>
<dbReference type="GeneID" id="43183877"/>
<dbReference type="EC" id="2.4.-.-" evidence="5"/>
<dbReference type="HOGENOM" id="CLU_025996_25_1_10"/>
<dbReference type="Pfam" id="PF00535">
    <property type="entry name" value="Glycos_transf_2"/>
    <property type="match status" value="1"/>
</dbReference>
<evidence type="ECO:0000259" key="4">
    <source>
        <dbReference type="Pfam" id="PF00535"/>
    </source>
</evidence>
<evidence type="ECO:0000256" key="2">
    <source>
        <dbReference type="ARBA" id="ARBA00022679"/>
    </source>
</evidence>
<gene>
    <name evidence="5" type="ORF">BACPLE_00061</name>
</gene>
<feature type="domain" description="Glycosyltransferase 2-like" evidence="4">
    <location>
        <begin position="3"/>
        <end position="116"/>
    </location>
</feature>
<dbReference type="eggNOG" id="COG1216">
    <property type="taxonomic scope" value="Bacteria"/>
</dbReference>
<name>B5CU67_PHOPM</name>
<evidence type="ECO:0000313" key="5">
    <source>
        <dbReference type="EMBL" id="EDY97274.1"/>
    </source>
</evidence>
<accession>B5CU67</accession>
<keyword evidence="1 5" id="KW-0328">Glycosyltransferase</keyword>
<evidence type="ECO:0000256" key="1">
    <source>
        <dbReference type="ARBA" id="ARBA00022676"/>
    </source>
</evidence>
<reference evidence="5 6" key="2">
    <citation type="submission" date="2008-08" db="EMBL/GenBank/DDBJ databases">
        <authorList>
            <person name="Fulton L."/>
            <person name="Clifton S."/>
            <person name="Fulton B."/>
            <person name="Xu J."/>
            <person name="Minx P."/>
            <person name="Pepin K.H."/>
            <person name="Johnson M."/>
            <person name="Thiruvilangam P."/>
            <person name="Bhonagiri V."/>
            <person name="Nash W.E."/>
            <person name="Mardis E.R."/>
            <person name="Wilson R.K."/>
        </authorList>
    </citation>
    <scope>NUCLEOTIDE SEQUENCE [LARGE SCALE GENOMIC DNA]</scope>
    <source>
        <strain evidence="6">DSM 17135 / JCM 12973 / M2</strain>
    </source>
</reference>
<organism evidence="5 6">
    <name type="scientific">Phocaeicola plebeius (strain DSM 17135 / JCM 12973 / CCUG 54634 / M2)</name>
    <name type="common">Bacteroides plebeius</name>
    <dbReference type="NCBI Taxonomy" id="484018"/>
    <lineage>
        <taxon>Bacteria</taxon>
        <taxon>Pseudomonadati</taxon>
        <taxon>Bacteroidota</taxon>
        <taxon>Bacteroidia</taxon>
        <taxon>Bacteroidales</taxon>
        <taxon>Bacteroidaceae</taxon>
        <taxon>Phocaeicola</taxon>
    </lineage>
</organism>
<dbReference type="PANTHER" id="PTHR22916">
    <property type="entry name" value="GLYCOSYLTRANSFERASE"/>
    <property type="match status" value="1"/>
</dbReference>
<feature type="transmembrane region" description="Helical" evidence="3">
    <location>
        <begin position="301"/>
        <end position="320"/>
    </location>
</feature>
<dbReference type="Gene3D" id="3.90.550.10">
    <property type="entry name" value="Spore Coat Polysaccharide Biosynthesis Protein SpsA, Chain A"/>
    <property type="match status" value="1"/>
</dbReference>
<dbReference type="InterPro" id="IPR001173">
    <property type="entry name" value="Glyco_trans_2-like"/>
</dbReference>
<dbReference type="PANTHER" id="PTHR22916:SF51">
    <property type="entry name" value="GLYCOSYLTRANSFERASE EPSH-RELATED"/>
    <property type="match status" value="1"/>
</dbReference>
<keyword evidence="3" id="KW-0472">Membrane</keyword>
<dbReference type="AlphaFoldDB" id="B5CU67"/>
<keyword evidence="2 5" id="KW-0808">Transferase</keyword>
<sequence>MISVIVPIYNVAEYLPACIESILNQTYKNLEIILVDDGSSDKSGEICDYYVKRDTRCIVIHQSNKGLSEARNAGLECATGEYISFIDGDDYIHPKMLATLYEALQQEDYDFSMIAHTQTWNHHIEKEPKMINSIIFETSDLMQGLYNVSSKKISLPECNFQAVWNKLYRRNLIGSSRFITIATEDTEFNNKIFLKTQKAIFLDQCLYYWVQRPSSITHQSVNKNFIDRAYSYLFCLNQIPKNHKEYRAYCLEKLYKTAVNVQYRARNTEIYNYAVKTAEELRVKTINEFISNTHINIFHKISLLVFYYIPFTYHIFIRLLELKHQLNNKQK</sequence>
<dbReference type="SUPFAM" id="SSF53448">
    <property type="entry name" value="Nucleotide-diphospho-sugar transferases"/>
    <property type="match status" value="1"/>
</dbReference>
<protein>
    <submittedName>
        <fullName evidence="5">Glycosyltransferase, group 2 family protein</fullName>
        <ecNumber evidence="5">2.4.-.-</ecNumber>
    </submittedName>
</protein>
<dbReference type="InterPro" id="IPR029044">
    <property type="entry name" value="Nucleotide-diphossugar_trans"/>
</dbReference>
<dbReference type="Proteomes" id="UP000003452">
    <property type="component" value="Unassembled WGS sequence"/>
</dbReference>
<dbReference type="GO" id="GO:0016758">
    <property type="term" value="F:hexosyltransferase activity"/>
    <property type="evidence" value="ECO:0007669"/>
    <property type="project" value="UniProtKB-ARBA"/>
</dbReference>